<feature type="region of interest" description="Disordered" evidence="1">
    <location>
        <begin position="1"/>
        <end position="23"/>
    </location>
</feature>
<dbReference type="RefSeq" id="WP_094580157.1">
    <property type="nucleotide sequence ID" value="NZ_NHOW01000129.1"/>
</dbReference>
<reference evidence="2 3" key="1">
    <citation type="journal article" date="2014" name="Front. Microbiol.">
        <title>Population and genomic analysis of the genus Halorubrum.</title>
        <authorList>
            <person name="Fullmer M.S."/>
            <person name="Soucy S.M."/>
            <person name="Swithers K.S."/>
            <person name="Makkay A.M."/>
            <person name="Wheeler R."/>
            <person name="Ventosa A."/>
            <person name="Gogarten J.P."/>
            <person name="Papke R.T."/>
        </authorList>
    </citation>
    <scope>NUCLEOTIDE SEQUENCE [LARGE SCALE GENOMIC DNA]</scope>
    <source>
        <strain evidence="2 3">LD3</strain>
    </source>
</reference>
<dbReference type="Proteomes" id="UP000216409">
    <property type="component" value="Unassembled WGS sequence"/>
</dbReference>
<protein>
    <submittedName>
        <fullName evidence="2">Uncharacterized protein</fullName>
    </submittedName>
</protein>
<comment type="caution">
    <text evidence="2">The sequence shown here is derived from an EMBL/GenBank/DDBJ whole genome shotgun (WGS) entry which is preliminary data.</text>
</comment>
<dbReference type="EMBL" id="NHOW01000129">
    <property type="protein sequence ID" value="OYR59841.1"/>
    <property type="molecule type" value="Genomic_DNA"/>
</dbReference>
<evidence type="ECO:0000313" key="2">
    <source>
        <dbReference type="EMBL" id="OYR59841.1"/>
    </source>
</evidence>
<dbReference type="AlphaFoldDB" id="A0A256ITH7"/>
<accession>A0A256ITH7</accession>
<organism evidence="2 3">
    <name type="scientific">Halorubrum ezzemoulense</name>
    <name type="common">Halorubrum chaoviator</name>
    <dbReference type="NCBI Taxonomy" id="337243"/>
    <lineage>
        <taxon>Archaea</taxon>
        <taxon>Methanobacteriati</taxon>
        <taxon>Methanobacteriota</taxon>
        <taxon>Stenosarchaea group</taxon>
        <taxon>Halobacteria</taxon>
        <taxon>Halobacteriales</taxon>
        <taxon>Haloferacaceae</taxon>
        <taxon>Halorubrum</taxon>
    </lineage>
</organism>
<evidence type="ECO:0000256" key="1">
    <source>
        <dbReference type="SAM" id="MobiDB-lite"/>
    </source>
</evidence>
<name>A0A256ITH7_HALEZ</name>
<sequence>MSTPSNVVGAAPNVDKRGSTGRPAVLDRADEHRIVEVTCLTCGREDQLLLEPGRTRPWEHDAQEASHVVEYHEEGR</sequence>
<gene>
    <name evidence="2" type="ORF">DJ83_11145</name>
</gene>
<proteinExistence type="predicted"/>
<evidence type="ECO:0000313" key="3">
    <source>
        <dbReference type="Proteomes" id="UP000216409"/>
    </source>
</evidence>